<feature type="transmembrane region" description="Helical" evidence="1">
    <location>
        <begin position="89"/>
        <end position="107"/>
    </location>
</feature>
<name>A0ABR8X7V9_9MICO</name>
<feature type="transmembrane region" description="Helical" evidence="1">
    <location>
        <begin position="113"/>
        <end position="131"/>
    </location>
</feature>
<keyword evidence="3" id="KW-1185">Reference proteome</keyword>
<gene>
    <name evidence="2" type="ORF">H9622_14930</name>
</gene>
<protein>
    <submittedName>
        <fullName evidence="2">Uncharacterized protein</fullName>
    </submittedName>
</protein>
<organism evidence="2 3">
    <name type="scientific">Microbacterium gallinarum</name>
    <dbReference type="NCBI Taxonomy" id="2762209"/>
    <lineage>
        <taxon>Bacteria</taxon>
        <taxon>Bacillati</taxon>
        <taxon>Actinomycetota</taxon>
        <taxon>Actinomycetes</taxon>
        <taxon>Micrococcales</taxon>
        <taxon>Microbacteriaceae</taxon>
        <taxon>Microbacterium</taxon>
    </lineage>
</organism>
<dbReference type="RefSeq" id="WP_191767209.1">
    <property type="nucleotide sequence ID" value="NZ_JACSPM010000006.1"/>
</dbReference>
<evidence type="ECO:0000313" key="3">
    <source>
        <dbReference type="Proteomes" id="UP000602532"/>
    </source>
</evidence>
<sequence>MSNASDFLQLLVTVLSVPAIAAGISWLARRFSKEARLIIKLERLAAIYPNLPDGPIREEFGRRVSEAGSELNARLDPLFKRERRRKWKVIAWVLAASVVLAFLVPGVRGEGVGNVVGVALGLAAVGGFLLIERDTKRQRAAIAAAEQADTLSG</sequence>
<evidence type="ECO:0000313" key="2">
    <source>
        <dbReference type="EMBL" id="MBD8024876.1"/>
    </source>
</evidence>
<proteinExistence type="predicted"/>
<keyword evidence="1" id="KW-0812">Transmembrane</keyword>
<accession>A0ABR8X7V9</accession>
<keyword evidence="1" id="KW-0472">Membrane</keyword>
<keyword evidence="1" id="KW-1133">Transmembrane helix</keyword>
<feature type="transmembrane region" description="Helical" evidence="1">
    <location>
        <begin position="6"/>
        <end position="28"/>
    </location>
</feature>
<comment type="caution">
    <text evidence="2">The sequence shown here is derived from an EMBL/GenBank/DDBJ whole genome shotgun (WGS) entry which is preliminary data.</text>
</comment>
<dbReference type="Proteomes" id="UP000602532">
    <property type="component" value="Unassembled WGS sequence"/>
</dbReference>
<dbReference type="EMBL" id="JACSPM010000006">
    <property type="protein sequence ID" value="MBD8024876.1"/>
    <property type="molecule type" value="Genomic_DNA"/>
</dbReference>
<evidence type="ECO:0000256" key="1">
    <source>
        <dbReference type="SAM" id="Phobius"/>
    </source>
</evidence>
<reference evidence="2 3" key="1">
    <citation type="submission" date="2020-08" db="EMBL/GenBank/DDBJ databases">
        <title>A Genomic Blueprint of the Chicken Gut Microbiome.</title>
        <authorList>
            <person name="Gilroy R."/>
            <person name="Ravi A."/>
            <person name="Getino M."/>
            <person name="Pursley I."/>
            <person name="Horton D.L."/>
            <person name="Alikhan N.-F."/>
            <person name="Baker D."/>
            <person name="Gharbi K."/>
            <person name="Hall N."/>
            <person name="Watson M."/>
            <person name="Adriaenssens E.M."/>
            <person name="Foster-Nyarko E."/>
            <person name="Jarju S."/>
            <person name="Secka A."/>
            <person name="Antonio M."/>
            <person name="Oren A."/>
            <person name="Chaudhuri R."/>
            <person name="La Ragione R.M."/>
            <person name="Hildebrand F."/>
            <person name="Pallen M.J."/>
        </authorList>
    </citation>
    <scope>NUCLEOTIDE SEQUENCE [LARGE SCALE GENOMIC DNA]</scope>
    <source>
        <strain evidence="2 3">Sa1CUA4</strain>
    </source>
</reference>